<evidence type="ECO:0000313" key="1">
    <source>
        <dbReference type="EMBL" id="WOP55683.1"/>
    </source>
</evidence>
<proteinExistence type="predicted"/>
<dbReference type="AlphaFoldDB" id="A0AAX4FGG6"/>
<sequence length="331" mass="36327">MSKTTSRIAQMHEDPWKNLTPAADHVFGRRVSTEHPLDAFWIKDSDGSPGLLIRGIDPLRVPDELPKPRGLTLKISAGTPHDEACIFLREHEDREVFLTLCKDVISYSCGSATPSDATSSVFRRLAQWHSLMTRGRTSAMSAHEARGLVGELLVLERLCVSQGFAPSLNAWVAPDDHPQDFACGNRLLEVKTRLSGSRQVVSISSLGQLEPAHLPLTLLVVELAASDATDAVTLNQVCARLVGSARSTSPQMLDQMETALFRRGYVHLDAYNSEAYRVAGMTAYECRDGFPRLVRSEVDTRIPEAKYMIDLALVGEFAVPAESVLDAKGET</sequence>
<dbReference type="Proteomes" id="UP001304429">
    <property type="component" value="Chromosome"/>
</dbReference>
<dbReference type="Pfam" id="PF14390">
    <property type="entry name" value="DUF4420"/>
    <property type="match status" value="1"/>
</dbReference>
<name>A0AAX4FGG6_XANEU</name>
<dbReference type="EMBL" id="CP137539">
    <property type="protein sequence ID" value="WOP55683.1"/>
    <property type="molecule type" value="Genomic_DNA"/>
</dbReference>
<dbReference type="RefSeq" id="WP_078583510.1">
    <property type="nucleotide sequence ID" value="NZ_CP137532.1"/>
</dbReference>
<gene>
    <name evidence="1" type="ORF">R5577_15715</name>
</gene>
<evidence type="ECO:0000313" key="2">
    <source>
        <dbReference type="Proteomes" id="UP001304429"/>
    </source>
</evidence>
<dbReference type="InterPro" id="IPR025534">
    <property type="entry name" value="DUF4420"/>
</dbReference>
<accession>A0AAX4FGG6</accession>
<reference evidence="1" key="1">
    <citation type="submission" date="2023-10" db="EMBL/GenBank/DDBJ databases">
        <title>Comparative Genomic Analysis of Tomato Bacterial Spot Xanthomonads Reveals A New Lineage of Xanthomonas euvesicatoria.</title>
        <authorList>
            <person name="Huang C.-J."/>
            <person name="Wu T.-L."/>
            <person name="Wu Y.-L."/>
            <person name="Wang R.-S."/>
            <person name="Lin Y.-C."/>
        </authorList>
    </citation>
    <scope>NUCLEOTIDE SEQUENCE</scope>
    <source>
        <strain evidence="1">T0319-01</strain>
    </source>
</reference>
<organism evidence="1 2">
    <name type="scientific">Xanthomonas euvesicatoria</name>
    <dbReference type="NCBI Taxonomy" id="456327"/>
    <lineage>
        <taxon>Bacteria</taxon>
        <taxon>Pseudomonadati</taxon>
        <taxon>Pseudomonadota</taxon>
        <taxon>Gammaproteobacteria</taxon>
        <taxon>Lysobacterales</taxon>
        <taxon>Lysobacteraceae</taxon>
        <taxon>Xanthomonas</taxon>
    </lineage>
</organism>
<protein>
    <submittedName>
        <fullName evidence="1">PD-(D/E)XK motif protein</fullName>
    </submittedName>
</protein>